<evidence type="ECO:0000259" key="1">
    <source>
        <dbReference type="PROSITE" id="PS50801"/>
    </source>
</evidence>
<evidence type="ECO:0000313" key="2">
    <source>
        <dbReference type="EMBL" id="MDP4535189.1"/>
    </source>
</evidence>
<comment type="caution">
    <text evidence="2">The sequence shown here is derived from an EMBL/GenBank/DDBJ whole genome shotgun (WGS) entry which is preliminary data.</text>
</comment>
<dbReference type="InterPro" id="IPR058548">
    <property type="entry name" value="MlaB-like_STAS"/>
</dbReference>
<dbReference type="RefSeq" id="WP_305892451.1">
    <property type="nucleotide sequence ID" value="NZ_JAUZVZ010000003.1"/>
</dbReference>
<name>A0ABT9GVW1_9GAMM</name>
<dbReference type="Gene3D" id="3.30.750.24">
    <property type="entry name" value="STAS domain"/>
    <property type="match status" value="1"/>
</dbReference>
<protein>
    <submittedName>
        <fullName evidence="2">STAS domain-containing protein</fullName>
    </submittedName>
</protein>
<evidence type="ECO:0000313" key="3">
    <source>
        <dbReference type="Proteomes" id="UP001231616"/>
    </source>
</evidence>
<dbReference type="Proteomes" id="UP001231616">
    <property type="component" value="Unassembled WGS sequence"/>
</dbReference>
<dbReference type="EMBL" id="JAUZVZ010000003">
    <property type="protein sequence ID" value="MDP4535189.1"/>
    <property type="molecule type" value="Genomic_DNA"/>
</dbReference>
<organism evidence="2 3">
    <name type="scientific">Alkalimonas collagenimarina</name>
    <dbReference type="NCBI Taxonomy" id="400390"/>
    <lineage>
        <taxon>Bacteria</taxon>
        <taxon>Pseudomonadati</taxon>
        <taxon>Pseudomonadota</taxon>
        <taxon>Gammaproteobacteria</taxon>
        <taxon>Alkalimonas</taxon>
    </lineage>
</organism>
<feature type="domain" description="STAS" evidence="1">
    <location>
        <begin position="38"/>
        <end position="99"/>
    </location>
</feature>
<reference evidence="2 3" key="1">
    <citation type="submission" date="2023-08" db="EMBL/GenBank/DDBJ databases">
        <authorList>
            <person name="Joshi A."/>
            <person name="Thite S."/>
        </authorList>
    </citation>
    <scope>NUCLEOTIDE SEQUENCE [LARGE SCALE GENOMIC DNA]</scope>
    <source>
        <strain evidence="2 3">AC40</strain>
    </source>
</reference>
<dbReference type="Pfam" id="PF13466">
    <property type="entry name" value="STAS_2"/>
    <property type="match status" value="1"/>
</dbReference>
<sequence>MLRIEHDQQRLLFHGTLDRNTLLGCWPFKQLSSMSGQVVFDFKQLSSIDTAGLAWLLKQLALARQGGLVVQLQHVPSQLYSLAEVTDVLALLPISDNTE</sequence>
<dbReference type="InterPro" id="IPR036513">
    <property type="entry name" value="STAS_dom_sf"/>
</dbReference>
<proteinExistence type="predicted"/>
<dbReference type="PROSITE" id="PS50801">
    <property type="entry name" value="STAS"/>
    <property type="match status" value="1"/>
</dbReference>
<gene>
    <name evidence="2" type="ORF">Q3O60_03175</name>
</gene>
<dbReference type="InterPro" id="IPR002645">
    <property type="entry name" value="STAS_dom"/>
</dbReference>
<keyword evidence="3" id="KW-1185">Reference proteome</keyword>
<accession>A0ABT9GVW1</accession>
<dbReference type="SUPFAM" id="SSF52091">
    <property type="entry name" value="SpoIIaa-like"/>
    <property type="match status" value="1"/>
</dbReference>